<comment type="subcellular location">
    <subcellularLocation>
        <location evidence="1">Cytoplasm</location>
        <location evidence="1">Cytoskeleton</location>
        <location evidence="1">Cilium basal body</location>
    </subcellularLocation>
</comment>
<dbReference type="Pfam" id="PF07162">
    <property type="entry name" value="B9-C2"/>
    <property type="match status" value="1"/>
</dbReference>
<keyword evidence="3" id="KW-0970">Cilium biogenesis/degradation</keyword>
<dbReference type="GO" id="GO:0036038">
    <property type="term" value="C:MKS complex"/>
    <property type="evidence" value="ECO:0007669"/>
    <property type="project" value="TreeGrafter"/>
</dbReference>
<evidence type="ECO:0000256" key="6">
    <source>
        <dbReference type="ARBA" id="ARBA00039272"/>
    </source>
</evidence>
<evidence type="ECO:0000256" key="3">
    <source>
        <dbReference type="ARBA" id="ARBA00022794"/>
    </source>
</evidence>
<dbReference type="GO" id="GO:0060271">
    <property type="term" value="P:cilium assembly"/>
    <property type="evidence" value="ECO:0007669"/>
    <property type="project" value="TreeGrafter"/>
</dbReference>
<dbReference type="InterPro" id="IPR010796">
    <property type="entry name" value="C2_B9-type_dom"/>
</dbReference>
<keyword evidence="4" id="KW-0206">Cytoskeleton</keyword>
<organism evidence="7 8">
    <name type="scientific">Anaeromyces robustus</name>
    <dbReference type="NCBI Taxonomy" id="1754192"/>
    <lineage>
        <taxon>Eukaryota</taxon>
        <taxon>Fungi</taxon>
        <taxon>Fungi incertae sedis</taxon>
        <taxon>Chytridiomycota</taxon>
        <taxon>Chytridiomycota incertae sedis</taxon>
        <taxon>Neocallimastigomycetes</taxon>
        <taxon>Neocallimastigales</taxon>
        <taxon>Neocallimastigaceae</taxon>
        <taxon>Anaeromyces</taxon>
    </lineage>
</organism>
<keyword evidence="8" id="KW-1185">Reference proteome</keyword>
<dbReference type="Proteomes" id="UP000193944">
    <property type="component" value="Unassembled WGS sequence"/>
</dbReference>
<keyword evidence="2" id="KW-0963">Cytoplasm</keyword>
<evidence type="ECO:0000313" key="7">
    <source>
        <dbReference type="EMBL" id="ORX78245.1"/>
    </source>
</evidence>
<evidence type="ECO:0000256" key="2">
    <source>
        <dbReference type="ARBA" id="ARBA00022490"/>
    </source>
</evidence>
<dbReference type="STRING" id="1754192.A0A1Y1WXY9"/>
<evidence type="ECO:0000256" key="4">
    <source>
        <dbReference type="ARBA" id="ARBA00023212"/>
    </source>
</evidence>
<comment type="caution">
    <text evidence="7">The sequence shown here is derived from an EMBL/GenBank/DDBJ whole genome shotgun (WGS) entry which is preliminary data.</text>
</comment>
<evidence type="ECO:0000256" key="5">
    <source>
        <dbReference type="ARBA" id="ARBA00023273"/>
    </source>
</evidence>
<evidence type="ECO:0000256" key="1">
    <source>
        <dbReference type="ARBA" id="ARBA00004120"/>
    </source>
</evidence>
<dbReference type="PANTHER" id="PTHR12968:SF2">
    <property type="entry name" value="B9 DOMAIN-CONTAINING PROTEIN 2"/>
    <property type="match status" value="1"/>
</dbReference>
<dbReference type="EMBL" id="MCFG01000217">
    <property type="protein sequence ID" value="ORX78245.1"/>
    <property type="molecule type" value="Genomic_DNA"/>
</dbReference>
<name>A0A1Y1WXY9_9FUNG</name>
<dbReference type="OrthoDB" id="184109at2759"/>
<dbReference type="PROSITE" id="PS51381">
    <property type="entry name" value="C2_B9"/>
    <property type="match status" value="1"/>
</dbReference>
<reference evidence="7 8" key="1">
    <citation type="submission" date="2016-08" db="EMBL/GenBank/DDBJ databases">
        <title>A Parts List for Fungal Cellulosomes Revealed by Comparative Genomics.</title>
        <authorList>
            <consortium name="DOE Joint Genome Institute"/>
            <person name="Haitjema C.H."/>
            <person name="Gilmore S.P."/>
            <person name="Henske J.K."/>
            <person name="Solomon K.V."/>
            <person name="De Groot R."/>
            <person name="Kuo A."/>
            <person name="Mondo S.J."/>
            <person name="Salamov A.A."/>
            <person name="Labutti K."/>
            <person name="Zhao Z."/>
            <person name="Chiniquy J."/>
            <person name="Barry K."/>
            <person name="Brewer H.M."/>
            <person name="Purvine S.O."/>
            <person name="Wright A.T."/>
            <person name="Boxma B."/>
            <person name="Van Alen T."/>
            <person name="Hackstein J.H."/>
            <person name="Baker S.E."/>
            <person name="Grigoriev I.V."/>
            <person name="O'Malley M.A."/>
        </authorList>
    </citation>
    <scope>NUCLEOTIDE SEQUENCE [LARGE SCALE GENOMIC DNA]</scope>
    <source>
        <strain evidence="7 8">S4</strain>
    </source>
</reference>
<reference evidence="7 8" key="2">
    <citation type="submission" date="2016-08" db="EMBL/GenBank/DDBJ databases">
        <title>Pervasive Adenine N6-methylation of Active Genes in Fungi.</title>
        <authorList>
            <consortium name="DOE Joint Genome Institute"/>
            <person name="Mondo S.J."/>
            <person name="Dannebaum R.O."/>
            <person name="Kuo R.C."/>
            <person name="Labutti K."/>
            <person name="Haridas S."/>
            <person name="Kuo A."/>
            <person name="Salamov A."/>
            <person name="Ahrendt S.R."/>
            <person name="Lipzen A."/>
            <person name="Sullivan W."/>
            <person name="Andreopoulos W.B."/>
            <person name="Clum A."/>
            <person name="Lindquist E."/>
            <person name="Daum C."/>
            <person name="Ramamoorthy G.K."/>
            <person name="Gryganskyi A."/>
            <person name="Culley D."/>
            <person name="Magnuson J.K."/>
            <person name="James T.Y."/>
            <person name="O'Malley M.A."/>
            <person name="Stajich J.E."/>
            <person name="Spatafora J.W."/>
            <person name="Visel A."/>
            <person name="Grigoriev I.V."/>
        </authorList>
    </citation>
    <scope>NUCLEOTIDE SEQUENCE [LARGE SCALE GENOMIC DNA]</scope>
    <source>
        <strain evidence="7 8">S4</strain>
    </source>
</reference>
<dbReference type="AlphaFoldDB" id="A0A1Y1WXY9"/>
<keyword evidence="5" id="KW-0966">Cell projection</keyword>
<dbReference type="PANTHER" id="PTHR12968">
    <property type="entry name" value="B9 DOMAIN-CONTAINING"/>
    <property type="match status" value="1"/>
</dbReference>
<proteinExistence type="predicted"/>
<protein>
    <recommendedName>
        <fullName evidence="6">B9 domain-containing protein 2</fullName>
    </recommendedName>
</protein>
<sequence length="176" mass="19811">MAEVHIIGSITGASGFPSANLSCKWSMVAGEEWTLLEGSIKGHTQVDLPVDARFSVWSHPIDVHYSTKSIKGWPKLQFQIFHQDRFGRNELYGYGFIHVPTTPGMHELECMTWKPLASNSNKLWEFFLGASSQLRDTDVIHNGADRFRLVTATMGKVHLELGIILRNFSNYGISMN</sequence>
<gene>
    <name evidence="7" type="ORF">BCR32DRAFT_295146</name>
</gene>
<accession>A0A1Y1WXY9</accession>
<evidence type="ECO:0000313" key="8">
    <source>
        <dbReference type="Proteomes" id="UP000193944"/>
    </source>
</evidence>